<dbReference type="InterPro" id="IPR010730">
    <property type="entry name" value="HET"/>
</dbReference>
<organism evidence="4 5">
    <name type="scientific">Lepidopterella palustris CBS 459.81</name>
    <dbReference type="NCBI Taxonomy" id="1314670"/>
    <lineage>
        <taxon>Eukaryota</taxon>
        <taxon>Fungi</taxon>
        <taxon>Dikarya</taxon>
        <taxon>Ascomycota</taxon>
        <taxon>Pezizomycotina</taxon>
        <taxon>Dothideomycetes</taxon>
        <taxon>Pleosporomycetidae</taxon>
        <taxon>Mytilinidiales</taxon>
        <taxon>Argynnaceae</taxon>
        <taxon>Lepidopterella</taxon>
    </lineage>
</organism>
<proteinExistence type="predicted"/>
<evidence type="ECO:0000259" key="2">
    <source>
        <dbReference type="Pfam" id="PF06985"/>
    </source>
</evidence>
<dbReference type="EMBL" id="KV745488">
    <property type="protein sequence ID" value="OCK74398.1"/>
    <property type="molecule type" value="Genomic_DNA"/>
</dbReference>
<dbReference type="InterPro" id="IPR021394">
    <property type="entry name" value="Med25_PTOV"/>
</dbReference>
<dbReference type="InterPro" id="IPR015943">
    <property type="entry name" value="WD40/YVTN_repeat-like_dom_sf"/>
</dbReference>
<dbReference type="OrthoDB" id="270167at2759"/>
<evidence type="ECO:0000259" key="3">
    <source>
        <dbReference type="Pfam" id="PF11232"/>
    </source>
</evidence>
<gene>
    <name evidence="4" type="ORF">K432DRAFT_409897</name>
</gene>
<protein>
    <recommendedName>
        <fullName evidence="6">Heterokaryon incompatibility domain-containing protein</fullName>
    </recommendedName>
</protein>
<dbReference type="Pfam" id="PF00400">
    <property type="entry name" value="WD40"/>
    <property type="match status" value="2"/>
</dbReference>
<dbReference type="Proteomes" id="UP000250266">
    <property type="component" value="Unassembled WGS sequence"/>
</dbReference>
<evidence type="ECO:0000256" key="1">
    <source>
        <dbReference type="PROSITE-ProRule" id="PRU00221"/>
    </source>
</evidence>
<keyword evidence="1" id="KW-0853">WD repeat</keyword>
<dbReference type="InterPro" id="IPR052895">
    <property type="entry name" value="HetReg/Transcr_Mod"/>
</dbReference>
<dbReference type="SMART" id="SM00320">
    <property type="entry name" value="WD40"/>
    <property type="match status" value="1"/>
</dbReference>
<dbReference type="PANTHER" id="PTHR24148">
    <property type="entry name" value="ANKYRIN REPEAT DOMAIN-CONTAINING PROTEIN 39 HOMOLOG-RELATED"/>
    <property type="match status" value="1"/>
</dbReference>
<sequence>MTLSDSSFITDQLSRKHLFPIYYCALAFAPQKSLVRNQFQEEMVNRIKGCPQIVEERNALVQTLRGHTGSVKAVVFSRNGKLVTTASDDGATLKGHSNYAKEIIFSPNGKLVASALDDGTPTVSTTVSDDTRCSLATLRAQAGKPLYRSISEIYANRLEINKKSIEFLRSLKCFLPADSGNEQRLYDSPGQERPVKIMLKPCLSAKKYVAVSYPWTPSNGEGNDTGKYQLPQITVPLKVRDIVLDRTISFIQYKQGPRDMIPLWIDRLSMDQDNADEQKIGIQSMDLVYKRCTFAVGYLWVEIKTQVQVDHLSSLIGGRIVEDKPDNPWPALERGISTKTVYEVLRLLVQITNDQWWSRAWIFQEDYLAGTKMWLLIRHAHGLHKPRAQNELGNLLGELVVKSEKFRKYATLFCLACYQRMDKDRLAKKCDKILRKAGKYNILHKYRLDGIECNTQRTMTVSILKDLNDRKINDRSDFLAITANACGYDIRTPTAEDSTLKTSLSLSILTLYISNGEMIKNDHGEIALGQSIFDFLESQSISISAPLQDGALTFIKHCRLSVNYLSPAGIHTKGILWKLSEVIRPERLQQSSSSMSENPSQGYIYRKGLNDYQQSRLRDLLEVLNQRNKRRHRRLANDIAAYLKHQEPSIRSDDWPPKFCMNMMAARIVNAMDTGKYLQLARPIGGFPRKGRGIPYRAVFIRDRHELQRSGSAYIFTSWTRTEEPDGDRLKCKKIAKYVSMEVSVEGTTWDEPVRLRSKGWTNGLCFFDGEMKFPFAFAWPESFCQ</sequence>
<name>A0A8E2DZF4_9PEZI</name>
<dbReference type="PANTHER" id="PTHR24148:SF64">
    <property type="entry name" value="HETEROKARYON INCOMPATIBILITY DOMAIN-CONTAINING PROTEIN"/>
    <property type="match status" value="1"/>
</dbReference>
<feature type="domain" description="Heterokaryon incompatibility" evidence="2">
    <location>
        <begin position="208"/>
        <end position="365"/>
    </location>
</feature>
<dbReference type="InterPro" id="IPR001680">
    <property type="entry name" value="WD40_rpt"/>
</dbReference>
<evidence type="ECO:0000313" key="4">
    <source>
        <dbReference type="EMBL" id="OCK74398.1"/>
    </source>
</evidence>
<dbReference type="Gene3D" id="2.130.10.10">
    <property type="entry name" value="YVTN repeat-like/Quinoprotein amine dehydrogenase"/>
    <property type="match status" value="1"/>
</dbReference>
<dbReference type="Pfam" id="PF11232">
    <property type="entry name" value="Med25"/>
    <property type="match status" value="1"/>
</dbReference>
<evidence type="ECO:0008006" key="6">
    <source>
        <dbReference type="Google" id="ProtNLM"/>
    </source>
</evidence>
<dbReference type="SUPFAM" id="SSF50978">
    <property type="entry name" value="WD40 repeat-like"/>
    <property type="match status" value="1"/>
</dbReference>
<reference evidence="4 5" key="1">
    <citation type="journal article" date="2016" name="Nat. Commun.">
        <title>Ectomycorrhizal ecology is imprinted in the genome of the dominant symbiotic fungus Cenococcum geophilum.</title>
        <authorList>
            <consortium name="DOE Joint Genome Institute"/>
            <person name="Peter M."/>
            <person name="Kohler A."/>
            <person name="Ohm R.A."/>
            <person name="Kuo A."/>
            <person name="Krutzmann J."/>
            <person name="Morin E."/>
            <person name="Arend M."/>
            <person name="Barry K.W."/>
            <person name="Binder M."/>
            <person name="Choi C."/>
            <person name="Clum A."/>
            <person name="Copeland A."/>
            <person name="Grisel N."/>
            <person name="Haridas S."/>
            <person name="Kipfer T."/>
            <person name="LaButti K."/>
            <person name="Lindquist E."/>
            <person name="Lipzen A."/>
            <person name="Maire R."/>
            <person name="Meier B."/>
            <person name="Mihaltcheva S."/>
            <person name="Molinier V."/>
            <person name="Murat C."/>
            <person name="Poggeler S."/>
            <person name="Quandt C.A."/>
            <person name="Sperisen C."/>
            <person name="Tritt A."/>
            <person name="Tisserant E."/>
            <person name="Crous P.W."/>
            <person name="Henrissat B."/>
            <person name="Nehls U."/>
            <person name="Egli S."/>
            <person name="Spatafora J.W."/>
            <person name="Grigoriev I.V."/>
            <person name="Martin F.M."/>
        </authorList>
    </citation>
    <scope>NUCLEOTIDE SEQUENCE [LARGE SCALE GENOMIC DNA]</scope>
    <source>
        <strain evidence="4 5">CBS 459.81</strain>
    </source>
</reference>
<accession>A0A8E2DZF4</accession>
<dbReference type="Pfam" id="PF06985">
    <property type="entry name" value="HET"/>
    <property type="match status" value="1"/>
</dbReference>
<dbReference type="PROSITE" id="PS50082">
    <property type="entry name" value="WD_REPEATS_2"/>
    <property type="match status" value="1"/>
</dbReference>
<dbReference type="InterPro" id="IPR036322">
    <property type="entry name" value="WD40_repeat_dom_sf"/>
</dbReference>
<feature type="repeat" description="WD" evidence="1">
    <location>
        <begin position="64"/>
        <end position="90"/>
    </location>
</feature>
<dbReference type="AlphaFoldDB" id="A0A8E2DZF4"/>
<keyword evidence="5" id="KW-1185">Reference proteome</keyword>
<evidence type="ECO:0000313" key="5">
    <source>
        <dbReference type="Proteomes" id="UP000250266"/>
    </source>
</evidence>
<feature type="domain" description="Mediator complex subunit Med25 PTOV" evidence="3">
    <location>
        <begin position="625"/>
        <end position="673"/>
    </location>
</feature>